<reference evidence="3 4" key="1">
    <citation type="submission" date="2019-06" db="EMBL/GenBank/DDBJ databases">
        <title>YIM 131921 draft genome.</title>
        <authorList>
            <person name="Jiang L."/>
        </authorList>
    </citation>
    <scope>NUCLEOTIDE SEQUENCE [LARGE SCALE GENOMIC DNA]</scope>
    <source>
        <strain evidence="3 4">YIM 131921</strain>
    </source>
</reference>
<gene>
    <name evidence="3" type="ORF">FHG66_10625</name>
</gene>
<protein>
    <submittedName>
        <fullName evidence="3">Conjugal transfer protein TraD</fullName>
    </submittedName>
</protein>
<evidence type="ECO:0000256" key="2">
    <source>
        <dbReference type="SAM" id="MobiDB-lite"/>
    </source>
</evidence>
<accession>A0A5C4MU29</accession>
<sequence length="186" mass="19745">MALTSLAERQARLEQQRARLQREEAKIREDARKARTRSLIEAGGLVDKAGLGELDANTLYGALLEVASRRSDPDQVARWQAEGGRAFDREAKARAAAKEPLILTLVGAQPALVTARLRGLGFRWSKVLQHWEGLAVYSEAKAAADELGGTLQRMAPPADASDAAKSGAMAASARPASSGASVDAAE</sequence>
<feature type="coiled-coil region" evidence="1">
    <location>
        <begin position="3"/>
        <end position="37"/>
    </location>
</feature>
<dbReference type="AlphaFoldDB" id="A0A5C4MU29"/>
<dbReference type="EMBL" id="VDFU01000010">
    <property type="protein sequence ID" value="TNC49566.1"/>
    <property type="molecule type" value="Genomic_DNA"/>
</dbReference>
<evidence type="ECO:0000256" key="1">
    <source>
        <dbReference type="SAM" id="Coils"/>
    </source>
</evidence>
<evidence type="ECO:0000313" key="4">
    <source>
        <dbReference type="Proteomes" id="UP000305887"/>
    </source>
</evidence>
<feature type="region of interest" description="Disordered" evidence="2">
    <location>
        <begin position="152"/>
        <end position="186"/>
    </location>
</feature>
<dbReference type="Pfam" id="PF06412">
    <property type="entry name" value="TraD"/>
    <property type="match status" value="1"/>
</dbReference>
<dbReference type="InterPro" id="IPR009444">
    <property type="entry name" value="Conjugal_tfr_TraD_a-type"/>
</dbReference>
<evidence type="ECO:0000313" key="3">
    <source>
        <dbReference type="EMBL" id="TNC49566.1"/>
    </source>
</evidence>
<organism evidence="3 4">
    <name type="scientific">Rubellimicrobium rubrum</name>
    <dbReference type="NCBI Taxonomy" id="2585369"/>
    <lineage>
        <taxon>Bacteria</taxon>
        <taxon>Pseudomonadati</taxon>
        <taxon>Pseudomonadota</taxon>
        <taxon>Alphaproteobacteria</taxon>
        <taxon>Rhodobacterales</taxon>
        <taxon>Roseobacteraceae</taxon>
        <taxon>Rubellimicrobium</taxon>
    </lineage>
</organism>
<dbReference type="Proteomes" id="UP000305887">
    <property type="component" value="Unassembled WGS sequence"/>
</dbReference>
<comment type="caution">
    <text evidence="3">The sequence shown here is derived from an EMBL/GenBank/DDBJ whole genome shotgun (WGS) entry which is preliminary data.</text>
</comment>
<proteinExistence type="predicted"/>
<dbReference type="OrthoDB" id="5653691at2"/>
<keyword evidence="1" id="KW-0175">Coiled coil</keyword>
<dbReference type="RefSeq" id="WP_139076735.1">
    <property type="nucleotide sequence ID" value="NZ_VDFU01000010.1"/>
</dbReference>
<name>A0A5C4MU29_9RHOB</name>
<keyword evidence="4" id="KW-1185">Reference proteome</keyword>
<feature type="compositionally biased region" description="Low complexity" evidence="2">
    <location>
        <begin position="153"/>
        <end position="186"/>
    </location>
</feature>